<reference evidence="1" key="1">
    <citation type="submission" date="2021-01" db="EMBL/GenBank/DDBJ databases">
        <authorList>
            <person name="Corre E."/>
            <person name="Pelletier E."/>
            <person name="Niang G."/>
            <person name="Scheremetjew M."/>
            <person name="Finn R."/>
            <person name="Kale V."/>
            <person name="Holt S."/>
            <person name="Cochrane G."/>
            <person name="Meng A."/>
            <person name="Brown T."/>
            <person name="Cohen L."/>
        </authorList>
    </citation>
    <scope>NUCLEOTIDE SEQUENCE</scope>
    <source>
        <strain evidence="1">CCAP1064/1</strain>
    </source>
</reference>
<evidence type="ECO:0008006" key="2">
    <source>
        <dbReference type="Google" id="ProtNLM"/>
    </source>
</evidence>
<proteinExistence type="predicted"/>
<protein>
    <recommendedName>
        <fullName evidence="2">EF-hand domain-containing protein</fullName>
    </recommendedName>
</protein>
<accession>A0A7S0CCL1</accession>
<dbReference type="EMBL" id="HBEL01032911">
    <property type="protein sequence ID" value="CAD8419288.1"/>
    <property type="molecule type" value="Transcribed_RNA"/>
</dbReference>
<name>A0A7S0CCL1_9STRA</name>
<sequence>MKESLQASIMADVMEMVLVSDRNGDFKLDANEVDHLILRMNSFEGLEFDDKEFRKVIQTKELDIQFIILLVKDMIDDSNENKILKVNAEKFVRKKREKMMAMRKDRKFKILNTVI</sequence>
<dbReference type="AlphaFoldDB" id="A0A7S0CCL1"/>
<gene>
    <name evidence="1" type="ORF">PINE0816_LOCUS15423</name>
</gene>
<evidence type="ECO:0000313" key="1">
    <source>
        <dbReference type="EMBL" id="CAD8419288.1"/>
    </source>
</evidence>
<organism evidence="1">
    <name type="scientific">Proboscia inermis</name>
    <dbReference type="NCBI Taxonomy" id="420281"/>
    <lineage>
        <taxon>Eukaryota</taxon>
        <taxon>Sar</taxon>
        <taxon>Stramenopiles</taxon>
        <taxon>Ochrophyta</taxon>
        <taxon>Bacillariophyta</taxon>
        <taxon>Coscinodiscophyceae</taxon>
        <taxon>Rhizosoleniophycidae</taxon>
        <taxon>Rhizosoleniales</taxon>
        <taxon>Rhizosoleniaceae</taxon>
        <taxon>Proboscia</taxon>
    </lineage>
</organism>